<dbReference type="EMBL" id="UZAU01000797">
    <property type="status" value="NOT_ANNOTATED_CDS"/>
    <property type="molecule type" value="Genomic_DNA"/>
</dbReference>
<keyword evidence="2" id="KW-1185">Reference proteome</keyword>
<dbReference type="AlphaFoldDB" id="A0A803QNK4"/>
<accession>A0A803QNK4</accession>
<organism evidence="1 2">
    <name type="scientific">Cannabis sativa</name>
    <name type="common">Hemp</name>
    <name type="synonym">Marijuana</name>
    <dbReference type="NCBI Taxonomy" id="3483"/>
    <lineage>
        <taxon>Eukaryota</taxon>
        <taxon>Viridiplantae</taxon>
        <taxon>Streptophyta</taxon>
        <taxon>Embryophyta</taxon>
        <taxon>Tracheophyta</taxon>
        <taxon>Spermatophyta</taxon>
        <taxon>Magnoliopsida</taxon>
        <taxon>eudicotyledons</taxon>
        <taxon>Gunneridae</taxon>
        <taxon>Pentapetalae</taxon>
        <taxon>rosids</taxon>
        <taxon>fabids</taxon>
        <taxon>Rosales</taxon>
        <taxon>Cannabaceae</taxon>
        <taxon>Cannabis</taxon>
    </lineage>
</organism>
<reference evidence="1" key="1">
    <citation type="submission" date="2021-03" db="UniProtKB">
        <authorList>
            <consortium name="EnsemblPlants"/>
        </authorList>
    </citation>
    <scope>IDENTIFICATION</scope>
</reference>
<dbReference type="EnsemblPlants" id="evm.model.10.380">
    <property type="protein sequence ID" value="cds.evm.model.10.380"/>
    <property type="gene ID" value="evm.TU.10.380"/>
</dbReference>
<evidence type="ECO:0000313" key="1">
    <source>
        <dbReference type="EnsemblPlants" id="cds.evm.model.10.380"/>
    </source>
</evidence>
<dbReference type="Gramene" id="evm.model.10.380">
    <property type="protein sequence ID" value="cds.evm.model.10.380"/>
    <property type="gene ID" value="evm.TU.10.380"/>
</dbReference>
<name>A0A803QNK4_CANSA</name>
<protein>
    <submittedName>
        <fullName evidence="1">Uncharacterized protein</fullName>
    </submittedName>
</protein>
<dbReference type="Proteomes" id="UP000596661">
    <property type="component" value="Unassembled WGS sequence"/>
</dbReference>
<evidence type="ECO:0000313" key="2">
    <source>
        <dbReference type="Proteomes" id="UP000596661"/>
    </source>
</evidence>
<proteinExistence type="predicted"/>
<sequence>MKFGVVELALITGLNFTKGPTNDEKKAMLGSNQLINLYFNQLDNVKKELLQNKFLACEYWAYEAILEDGKKYGSCQGIHFLRLLSWTSRAKNRKKTLVVMKGLHPRPDEESYARTITYNDAEDDVDVLPLKKPPVGIQFGKRKRVPPTWFKDYTEMKKNPRPSSVSFDPLSLPDERLLDSFVGGCVGPSPTNVFETSRLVITVLLGFLDCYHYENGFKIVKSELNAIMKPWEDLLPSLIHASSEFPLNNQILAVDLNDDSQIPRIQYARASHDIVPKVKMR</sequence>